<organism evidence="4 5">
    <name type="scientific">Hypsibius exemplaris</name>
    <name type="common">Freshwater tardigrade</name>
    <dbReference type="NCBI Taxonomy" id="2072580"/>
    <lineage>
        <taxon>Eukaryota</taxon>
        <taxon>Metazoa</taxon>
        <taxon>Ecdysozoa</taxon>
        <taxon>Tardigrada</taxon>
        <taxon>Eutardigrada</taxon>
        <taxon>Parachela</taxon>
        <taxon>Hypsibioidea</taxon>
        <taxon>Hypsibiidae</taxon>
        <taxon>Hypsibius</taxon>
    </lineage>
</organism>
<comment type="caution">
    <text evidence="4">The sequence shown here is derived from an EMBL/GenBank/DDBJ whole genome shotgun (WGS) entry which is preliminary data.</text>
</comment>
<keyword evidence="5" id="KW-1185">Reference proteome</keyword>
<dbReference type="Proteomes" id="UP000192578">
    <property type="component" value="Unassembled WGS sequence"/>
</dbReference>
<dbReference type="SUPFAM" id="SSF48264">
    <property type="entry name" value="Cytochrome P450"/>
    <property type="match status" value="1"/>
</dbReference>
<evidence type="ECO:0000313" key="5">
    <source>
        <dbReference type="Proteomes" id="UP000192578"/>
    </source>
</evidence>
<evidence type="ECO:0000256" key="3">
    <source>
        <dbReference type="SAM" id="MobiDB-lite"/>
    </source>
</evidence>
<evidence type="ECO:0000256" key="1">
    <source>
        <dbReference type="ARBA" id="ARBA00010617"/>
    </source>
</evidence>
<proteinExistence type="inferred from homology"/>
<dbReference type="EMBL" id="MTYJ01000182">
    <property type="protein sequence ID" value="OWA50097.1"/>
    <property type="molecule type" value="Genomic_DNA"/>
</dbReference>
<dbReference type="InterPro" id="IPR001128">
    <property type="entry name" value="Cyt_P450"/>
</dbReference>
<comment type="similarity">
    <text evidence="1">Belongs to the cytochrome P450 family.</text>
</comment>
<reference evidence="5" key="1">
    <citation type="submission" date="2017-01" db="EMBL/GenBank/DDBJ databases">
        <title>Comparative genomics of anhydrobiosis in the tardigrade Hypsibius dujardini.</title>
        <authorList>
            <person name="Yoshida Y."/>
            <person name="Koutsovoulos G."/>
            <person name="Laetsch D."/>
            <person name="Stevens L."/>
            <person name="Kumar S."/>
            <person name="Horikawa D."/>
            <person name="Ishino K."/>
            <person name="Komine S."/>
            <person name="Tomita M."/>
            <person name="Blaxter M."/>
            <person name="Arakawa K."/>
        </authorList>
    </citation>
    <scope>NUCLEOTIDE SEQUENCE [LARGE SCALE GENOMIC DNA]</scope>
    <source>
        <strain evidence="5">Z151</strain>
    </source>
</reference>
<dbReference type="GO" id="GO:0020037">
    <property type="term" value="F:heme binding"/>
    <property type="evidence" value="ECO:0007669"/>
    <property type="project" value="InterPro"/>
</dbReference>
<dbReference type="GO" id="GO:0004497">
    <property type="term" value="F:monooxygenase activity"/>
    <property type="evidence" value="ECO:0007669"/>
    <property type="project" value="UniProtKB-KW"/>
</dbReference>
<dbReference type="AlphaFoldDB" id="A0A9X6N980"/>
<accession>A0A9X6N980</accession>
<dbReference type="InterPro" id="IPR036396">
    <property type="entry name" value="Cyt_P450_sf"/>
</dbReference>
<protein>
    <submittedName>
        <fullName evidence="4">Uncharacterized protein</fullName>
    </submittedName>
</protein>
<dbReference type="Gene3D" id="1.10.630.10">
    <property type="entry name" value="Cytochrome P450"/>
    <property type="match status" value="1"/>
</dbReference>
<sequence length="126" mass="13976">MADNGTDGRTDNRRTDGQQTDGRRTDGRTTNGQHGMGRIGLPFFGSLLSLDRRGPHLTMLRWKKQYGDIYGLYKGRGAIVVLNNYHTVRRVFGEDVASGRLTNSIVRNDPNILPTDKGLIDSEGSL</sequence>
<feature type="compositionally biased region" description="Basic and acidic residues" evidence="3">
    <location>
        <begin position="1"/>
        <end position="27"/>
    </location>
</feature>
<gene>
    <name evidence="4" type="ORF">BV898_14623</name>
</gene>
<keyword evidence="2" id="KW-0560">Oxidoreductase</keyword>
<keyword evidence="2" id="KW-0503">Monooxygenase</keyword>
<feature type="region of interest" description="Disordered" evidence="3">
    <location>
        <begin position="1"/>
        <end position="37"/>
    </location>
</feature>
<dbReference type="OrthoDB" id="6434353at2759"/>
<dbReference type="Pfam" id="PF00067">
    <property type="entry name" value="p450"/>
    <property type="match status" value="1"/>
</dbReference>
<evidence type="ECO:0000256" key="2">
    <source>
        <dbReference type="ARBA" id="ARBA00023033"/>
    </source>
</evidence>
<dbReference type="GO" id="GO:0005506">
    <property type="term" value="F:iron ion binding"/>
    <property type="evidence" value="ECO:0007669"/>
    <property type="project" value="InterPro"/>
</dbReference>
<evidence type="ECO:0000313" key="4">
    <source>
        <dbReference type="EMBL" id="OWA50097.1"/>
    </source>
</evidence>
<dbReference type="GO" id="GO:0016705">
    <property type="term" value="F:oxidoreductase activity, acting on paired donors, with incorporation or reduction of molecular oxygen"/>
    <property type="evidence" value="ECO:0007669"/>
    <property type="project" value="InterPro"/>
</dbReference>
<name>A0A9X6N980_HYPEX</name>